<dbReference type="PROSITE" id="PS50234">
    <property type="entry name" value="VWFA"/>
    <property type="match status" value="1"/>
</dbReference>
<keyword evidence="1" id="KW-0812">Transmembrane</keyword>
<feature type="transmembrane region" description="Helical" evidence="1">
    <location>
        <begin position="49"/>
        <end position="68"/>
    </location>
</feature>
<feature type="chain" id="PRO_5009139237" description="VWFA domain-containing protein" evidence="2">
    <location>
        <begin position="26"/>
        <end position="351"/>
    </location>
</feature>
<sequence>MNLAVSHPFVLLLLPLAVLPLLATAQDTEDYPSLHAAKSDPLSVAIDLALRLMGAIAIAALVLGLAGLHRLGQSIERLGEGANIVLLFDRSASMNDTFAGQAPTQSGEESKSAAARRFLKQFVTSREHDRFGIAAFSTSPMYVMPLSDHKEATLGAIDAIEQPGLALTNVGKGLAMALSMHDADILSTQGTDGGIASRAIVLVSDGAAVINRKVQQKLEAAFLKRPVNLYWIFLRTENSRGIFDKPGPDDTDTPFAMPERHLHLFFENLKIPYTAFEVENPAAVGEAVAAIDKLERRPMRYEERIPQKDLSGVAYAVAGLSLLLLVIAKLAEVKVSRLASRGVWGSVLPCF</sequence>
<keyword evidence="2" id="KW-0732">Signal</keyword>
<dbReference type="SMART" id="SM00327">
    <property type="entry name" value="VWA"/>
    <property type="match status" value="1"/>
</dbReference>
<proteinExistence type="predicted"/>
<gene>
    <name evidence="4" type="ORF">AUC71_09730</name>
</gene>
<dbReference type="Proteomes" id="UP000095042">
    <property type="component" value="Unassembled WGS sequence"/>
</dbReference>
<keyword evidence="1" id="KW-0472">Membrane</keyword>
<keyword evidence="1" id="KW-1133">Transmembrane helix</keyword>
<dbReference type="RefSeq" id="WP_069623365.1">
    <property type="nucleotide sequence ID" value="NZ_LPWD01000110.1"/>
</dbReference>
<evidence type="ECO:0000256" key="1">
    <source>
        <dbReference type="SAM" id="Phobius"/>
    </source>
</evidence>
<feature type="transmembrane region" description="Helical" evidence="1">
    <location>
        <begin position="310"/>
        <end position="331"/>
    </location>
</feature>
<dbReference type="Pfam" id="PF13519">
    <property type="entry name" value="VWA_2"/>
    <property type="match status" value="1"/>
</dbReference>
<name>A0A1E3WC99_9HYPH</name>
<accession>A0A1E3WC99</accession>
<comment type="caution">
    <text evidence="4">The sequence shown here is derived from an EMBL/GenBank/DDBJ whole genome shotgun (WGS) entry which is preliminary data.</text>
</comment>
<dbReference type="OrthoDB" id="6206554at2"/>
<feature type="signal peptide" evidence="2">
    <location>
        <begin position="1"/>
        <end position="25"/>
    </location>
</feature>
<dbReference type="EMBL" id="LPWD01000110">
    <property type="protein sequence ID" value="ODS03435.1"/>
    <property type="molecule type" value="Genomic_DNA"/>
</dbReference>
<dbReference type="InterPro" id="IPR002035">
    <property type="entry name" value="VWF_A"/>
</dbReference>
<feature type="domain" description="VWFA" evidence="3">
    <location>
        <begin position="83"/>
        <end position="294"/>
    </location>
</feature>
<dbReference type="Gene3D" id="3.40.50.410">
    <property type="entry name" value="von Willebrand factor, type A domain"/>
    <property type="match status" value="1"/>
</dbReference>
<evidence type="ECO:0000313" key="4">
    <source>
        <dbReference type="EMBL" id="ODS03435.1"/>
    </source>
</evidence>
<keyword evidence="5" id="KW-1185">Reference proteome</keyword>
<reference evidence="4 5" key="1">
    <citation type="journal article" date="2016" name="Environ. Microbiol.">
        <title>New Methyloceanibacter diversity from North Sea sediments includes methanotroph containing solely the soluble methane monooxygenase.</title>
        <authorList>
            <person name="Vekeman B."/>
            <person name="Kerckhof F.M."/>
            <person name="Cremers G."/>
            <person name="de Vos P."/>
            <person name="Vandamme P."/>
            <person name="Boon N."/>
            <person name="Op den Camp H.J."/>
            <person name="Heylen K."/>
        </authorList>
    </citation>
    <scope>NUCLEOTIDE SEQUENCE [LARGE SCALE GENOMIC DNA]</scope>
    <source>
        <strain evidence="4 5">R-67177</strain>
    </source>
</reference>
<evidence type="ECO:0000313" key="5">
    <source>
        <dbReference type="Proteomes" id="UP000095042"/>
    </source>
</evidence>
<evidence type="ECO:0000256" key="2">
    <source>
        <dbReference type="SAM" id="SignalP"/>
    </source>
</evidence>
<organism evidence="4 5">
    <name type="scientific">Methyloceanibacter marginalis</name>
    <dbReference type="NCBI Taxonomy" id="1774971"/>
    <lineage>
        <taxon>Bacteria</taxon>
        <taxon>Pseudomonadati</taxon>
        <taxon>Pseudomonadota</taxon>
        <taxon>Alphaproteobacteria</taxon>
        <taxon>Hyphomicrobiales</taxon>
        <taxon>Hyphomicrobiaceae</taxon>
        <taxon>Methyloceanibacter</taxon>
    </lineage>
</organism>
<dbReference type="SUPFAM" id="SSF53300">
    <property type="entry name" value="vWA-like"/>
    <property type="match status" value="1"/>
</dbReference>
<protein>
    <recommendedName>
        <fullName evidence="3">VWFA domain-containing protein</fullName>
    </recommendedName>
</protein>
<dbReference type="CDD" id="cd00198">
    <property type="entry name" value="vWFA"/>
    <property type="match status" value="1"/>
</dbReference>
<dbReference type="InterPro" id="IPR036465">
    <property type="entry name" value="vWFA_dom_sf"/>
</dbReference>
<dbReference type="AlphaFoldDB" id="A0A1E3WC99"/>
<evidence type="ECO:0000259" key="3">
    <source>
        <dbReference type="PROSITE" id="PS50234"/>
    </source>
</evidence>